<organism evidence="5 6">
    <name type="scientific">Natronospirillum operosum</name>
    <dbReference type="NCBI Taxonomy" id="2759953"/>
    <lineage>
        <taxon>Bacteria</taxon>
        <taxon>Pseudomonadati</taxon>
        <taxon>Pseudomonadota</taxon>
        <taxon>Gammaproteobacteria</taxon>
        <taxon>Oceanospirillales</taxon>
        <taxon>Natronospirillaceae</taxon>
        <taxon>Natronospirillum</taxon>
    </lineage>
</organism>
<dbReference type="Gene3D" id="3.30.70.270">
    <property type="match status" value="1"/>
</dbReference>
<dbReference type="InterPro" id="IPR013655">
    <property type="entry name" value="PAS_fold_3"/>
</dbReference>
<feature type="transmembrane region" description="Helical" evidence="2">
    <location>
        <begin position="201"/>
        <end position="224"/>
    </location>
</feature>
<protein>
    <submittedName>
        <fullName evidence="5">Diguanylate cyclase</fullName>
    </submittedName>
</protein>
<dbReference type="NCBIfam" id="TIGR00254">
    <property type="entry name" value="GGDEF"/>
    <property type="match status" value="1"/>
</dbReference>
<evidence type="ECO:0000256" key="2">
    <source>
        <dbReference type="SAM" id="Phobius"/>
    </source>
</evidence>
<feature type="transmembrane region" description="Helical" evidence="2">
    <location>
        <begin position="264"/>
        <end position="284"/>
    </location>
</feature>
<proteinExistence type="predicted"/>
<dbReference type="InterPro" id="IPR000160">
    <property type="entry name" value="GGDEF_dom"/>
</dbReference>
<evidence type="ECO:0000259" key="4">
    <source>
        <dbReference type="PROSITE" id="PS50887"/>
    </source>
</evidence>
<keyword evidence="2" id="KW-0812">Transmembrane</keyword>
<dbReference type="CDD" id="cd01949">
    <property type="entry name" value="GGDEF"/>
    <property type="match status" value="1"/>
</dbReference>
<dbReference type="InterPro" id="IPR035965">
    <property type="entry name" value="PAS-like_dom_sf"/>
</dbReference>
<accession>A0A4Z0WIW2</accession>
<feature type="transmembrane region" description="Helical" evidence="2">
    <location>
        <begin position="230"/>
        <end position="252"/>
    </location>
</feature>
<evidence type="ECO:0000259" key="3">
    <source>
        <dbReference type="PROSITE" id="PS50113"/>
    </source>
</evidence>
<dbReference type="OrthoDB" id="5289013at2"/>
<evidence type="ECO:0000313" key="5">
    <source>
        <dbReference type="EMBL" id="TGG95085.1"/>
    </source>
</evidence>
<dbReference type="PANTHER" id="PTHR46663">
    <property type="entry name" value="DIGUANYLATE CYCLASE DGCT-RELATED"/>
    <property type="match status" value="1"/>
</dbReference>
<feature type="transmembrane region" description="Helical" evidence="2">
    <location>
        <begin position="290"/>
        <end position="307"/>
    </location>
</feature>
<dbReference type="RefSeq" id="WP_135480458.1">
    <property type="nucleotide sequence ID" value="NZ_SRMF01000001.1"/>
</dbReference>
<feature type="domain" description="GGDEF" evidence="4">
    <location>
        <begin position="549"/>
        <end position="682"/>
    </location>
</feature>
<dbReference type="GO" id="GO:0003824">
    <property type="term" value="F:catalytic activity"/>
    <property type="evidence" value="ECO:0007669"/>
    <property type="project" value="UniProtKB-ARBA"/>
</dbReference>
<dbReference type="InterPro" id="IPR000700">
    <property type="entry name" value="PAS-assoc_C"/>
</dbReference>
<comment type="caution">
    <text evidence="5">The sequence shown here is derived from an EMBL/GenBank/DDBJ whole genome shotgun (WGS) entry which is preliminary data.</text>
</comment>
<gene>
    <name evidence="5" type="ORF">E4656_01250</name>
</gene>
<dbReference type="Gene3D" id="3.30.450.20">
    <property type="entry name" value="PAS domain"/>
    <property type="match status" value="1"/>
</dbReference>
<keyword evidence="6" id="KW-1185">Reference proteome</keyword>
<keyword evidence="2" id="KW-1133">Transmembrane helix</keyword>
<dbReference type="EMBL" id="SRMF01000001">
    <property type="protein sequence ID" value="TGG95085.1"/>
    <property type="molecule type" value="Genomic_DNA"/>
</dbReference>
<dbReference type="Pfam" id="PF08447">
    <property type="entry name" value="PAS_3"/>
    <property type="match status" value="1"/>
</dbReference>
<dbReference type="Proteomes" id="UP000297475">
    <property type="component" value="Unassembled WGS sequence"/>
</dbReference>
<comment type="cofactor">
    <cofactor evidence="1">
        <name>Mg(2+)</name>
        <dbReference type="ChEBI" id="CHEBI:18420"/>
    </cofactor>
</comment>
<name>A0A4Z0WIW2_9GAMM</name>
<feature type="transmembrane region" description="Helical" evidence="2">
    <location>
        <begin position="140"/>
        <end position="159"/>
    </location>
</feature>
<feature type="transmembrane region" description="Helical" evidence="2">
    <location>
        <begin position="319"/>
        <end position="338"/>
    </location>
</feature>
<feature type="transmembrane region" description="Helical" evidence="2">
    <location>
        <begin position="12"/>
        <end position="31"/>
    </location>
</feature>
<dbReference type="InterPro" id="IPR052163">
    <property type="entry name" value="DGC-Regulatory_Protein"/>
</dbReference>
<dbReference type="AlphaFoldDB" id="A0A4Z0WIW2"/>
<dbReference type="SUPFAM" id="SSF55785">
    <property type="entry name" value="PYP-like sensor domain (PAS domain)"/>
    <property type="match status" value="1"/>
</dbReference>
<keyword evidence="2" id="KW-0472">Membrane</keyword>
<dbReference type="SMART" id="SM00267">
    <property type="entry name" value="GGDEF"/>
    <property type="match status" value="1"/>
</dbReference>
<dbReference type="InterPro" id="IPR000014">
    <property type="entry name" value="PAS"/>
</dbReference>
<dbReference type="PROSITE" id="PS50113">
    <property type="entry name" value="PAC"/>
    <property type="match status" value="1"/>
</dbReference>
<feature type="domain" description="PAC" evidence="3">
    <location>
        <begin position="466"/>
        <end position="517"/>
    </location>
</feature>
<sequence length="683" mass="75049">MGVDCGLQQVGWQSAHVLVVLLLAALANAVVAEEPRQQGRWIAATAPDSLAEGAAPGAGSAPSLTGGEYWHELTVQVPESGDWVLDFQNTAVIARFEHFVLAADGTEVGHFRGGLTDPEPDTFLLRHGRRIELPVGEYRILTRLESPFYLAVPVPALYMTESYRVQIRAPIVFTLMGMGIFGALAFYYLCMGLLRRSVSDLLYVGFILGNLLFFGTVLMAYRAVALTPPIYMAGVPILISNLCYVLFVMWLLGISRQRHPRVHALGSGICTVLVLFWPLALLAPNWSLELSRYGVGLMAVYGMVAGITRARLGDRVGWLYLVANLSFLVPAMLAISARELNVGSLFLIEHLGLLAVLLEVMLLSLVISYQVGRMQRREARNKVLEEQSVLLQSLTSQVPGAVYQFQLWPDGRVSIPFASAGMETLFGYPVEKICEQPELAFNRIHKEDIDAVWQSIWTSASQLAIWEQDFRLYRQGAEAVWVHGRATPQLQPDQSVLWHGFINDVTQRRAAEEQVRHLAEHDPLTGCLNRASLQRQLSRALRAAPADCSPLALLFIDLDGFKPLNDTHGHGLGDELLQGVAATIKGVLRHSDVVARLGGDEFLVLLYPVLDAENAVAVAEKIRARIEQLTIAAERELSLSASIGVALYPQHGSDQHSLIDAADAAMYRAKAAGRNRVLLAATD</sequence>
<dbReference type="PANTHER" id="PTHR46663:SF2">
    <property type="entry name" value="GGDEF DOMAIN-CONTAINING PROTEIN"/>
    <property type="match status" value="1"/>
</dbReference>
<dbReference type="PROSITE" id="PS50887">
    <property type="entry name" value="GGDEF"/>
    <property type="match status" value="1"/>
</dbReference>
<reference evidence="5 6" key="1">
    <citation type="submission" date="2019-04" db="EMBL/GenBank/DDBJ databases">
        <title>Natronospirillum operosus gen. nov., sp. nov., a haloalkaliphilic satellite isolated from decaying biomass of laboratory culture of cyanobacterium Geitlerinema sp. and proposal of Natronospirillaceae fam. nov. and Saccharospirillaceae fam. nov.</title>
        <authorList>
            <person name="Kevbrin V."/>
            <person name="Boltyanskaya Y."/>
            <person name="Koziaeva V."/>
            <person name="Grouzdev D.S."/>
            <person name="Park M."/>
            <person name="Cho J."/>
        </authorList>
    </citation>
    <scope>NUCLEOTIDE SEQUENCE [LARGE SCALE GENOMIC DNA]</scope>
    <source>
        <strain evidence="5 6">G-116</strain>
    </source>
</reference>
<evidence type="ECO:0000256" key="1">
    <source>
        <dbReference type="ARBA" id="ARBA00001946"/>
    </source>
</evidence>
<feature type="transmembrane region" description="Helical" evidence="2">
    <location>
        <begin position="350"/>
        <end position="372"/>
    </location>
</feature>
<dbReference type="FunFam" id="3.30.70.270:FF:000001">
    <property type="entry name" value="Diguanylate cyclase domain protein"/>
    <property type="match status" value="1"/>
</dbReference>
<feature type="transmembrane region" description="Helical" evidence="2">
    <location>
        <begin position="171"/>
        <end position="189"/>
    </location>
</feature>
<evidence type="ECO:0000313" key="6">
    <source>
        <dbReference type="Proteomes" id="UP000297475"/>
    </source>
</evidence>
<dbReference type="Pfam" id="PF07695">
    <property type="entry name" value="7TMR-DISM_7TM"/>
    <property type="match status" value="1"/>
</dbReference>
<dbReference type="InterPro" id="IPR011623">
    <property type="entry name" value="7TMR_DISM_rcpt_extracell_dom1"/>
</dbReference>
<dbReference type="CDD" id="cd00130">
    <property type="entry name" value="PAS"/>
    <property type="match status" value="1"/>
</dbReference>
<dbReference type="InterPro" id="IPR043128">
    <property type="entry name" value="Rev_trsase/Diguanyl_cyclase"/>
</dbReference>
<dbReference type="InterPro" id="IPR029787">
    <property type="entry name" value="Nucleotide_cyclase"/>
</dbReference>
<dbReference type="SUPFAM" id="SSF55073">
    <property type="entry name" value="Nucleotide cyclase"/>
    <property type="match status" value="1"/>
</dbReference>
<dbReference type="Pfam" id="PF00990">
    <property type="entry name" value="GGDEF"/>
    <property type="match status" value="1"/>
</dbReference>